<dbReference type="PANTHER" id="PTHR31284">
    <property type="entry name" value="ACID PHOSPHATASE-LIKE PROTEIN"/>
    <property type="match status" value="1"/>
</dbReference>
<keyword evidence="1" id="KW-1133">Transmembrane helix</keyword>
<evidence type="ECO:0000313" key="2">
    <source>
        <dbReference type="EMBL" id="WOG94017.1"/>
    </source>
</evidence>
<name>A0AAF0WQQ6_DAUCS</name>
<evidence type="ECO:0000313" key="3">
    <source>
        <dbReference type="Proteomes" id="UP000077755"/>
    </source>
</evidence>
<dbReference type="AlphaFoldDB" id="A0AAF0WQQ6"/>
<evidence type="ECO:0000256" key="1">
    <source>
        <dbReference type="SAM" id="Phobius"/>
    </source>
</evidence>
<dbReference type="Gene3D" id="3.40.50.1000">
    <property type="entry name" value="HAD superfamily/HAD-like"/>
    <property type="match status" value="1"/>
</dbReference>
<accession>A0AAF0WQQ6</accession>
<organism evidence="2 3">
    <name type="scientific">Daucus carota subsp. sativus</name>
    <name type="common">Carrot</name>
    <dbReference type="NCBI Taxonomy" id="79200"/>
    <lineage>
        <taxon>Eukaryota</taxon>
        <taxon>Viridiplantae</taxon>
        <taxon>Streptophyta</taxon>
        <taxon>Embryophyta</taxon>
        <taxon>Tracheophyta</taxon>
        <taxon>Spermatophyta</taxon>
        <taxon>Magnoliopsida</taxon>
        <taxon>eudicotyledons</taxon>
        <taxon>Gunneridae</taxon>
        <taxon>Pentapetalae</taxon>
        <taxon>asterids</taxon>
        <taxon>campanulids</taxon>
        <taxon>Apiales</taxon>
        <taxon>Apiaceae</taxon>
        <taxon>Apioideae</taxon>
        <taxon>Scandiceae</taxon>
        <taxon>Daucinae</taxon>
        <taxon>Daucus</taxon>
        <taxon>Daucus sect. Daucus</taxon>
    </lineage>
</organism>
<proteinExistence type="predicted"/>
<dbReference type="Proteomes" id="UP000077755">
    <property type="component" value="Chromosome 3"/>
</dbReference>
<dbReference type="InterPro" id="IPR023214">
    <property type="entry name" value="HAD_sf"/>
</dbReference>
<keyword evidence="1" id="KW-0812">Transmembrane</keyword>
<sequence length="337" mass="38186">MILSYKLNKVINQHRFESNVQPMEREFSAQSFSSSADSDTEIRSDYEVESGIYMTSCAATILVAALISLGALMMTVLISLTVMLQSCQTKSSGALEMWNSVDYYRDCKIYALNAELNSLDARSIPSFCKDIAIKYIKQGEYTRDLETTALLVENYLNDIRPLADVLDAVLMDIDDFVPLHSHYFSPSLPGFAGYIYNDYVEEAKRQKKLIFLQLYMKLQGGGWPLVLFSRKPEKLRSTAFEHLISAGCGNWSSLVMRSEEEMPMHIQDYIFRRRNLLQQQGFHIRAVISSNMDALTSPVSGSRIFKIPNPIYFNIEHYAGKHRGVESGSGGVKRVQT</sequence>
<keyword evidence="3" id="KW-1185">Reference proteome</keyword>
<evidence type="ECO:0008006" key="4">
    <source>
        <dbReference type="Google" id="ProtNLM"/>
    </source>
</evidence>
<dbReference type="Pfam" id="PF03767">
    <property type="entry name" value="Acid_phosphat_B"/>
    <property type="match status" value="1"/>
</dbReference>
<reference evidence="2" key="1">
    <citation type="journal article" date="2016" name="Nat. Genet.">
        <title>A high-quality carrot genome assembly provides new insights into carotenoid accumulation and asterid genome evolution.</title>
        <authorList>
            <person name="Iorizzo M."/>
            <person name="Ellison S."/>
            <person name="Senalik D."/>
            <person name="Zeng P."/>
            <person name="Satapoomin P."/>
            <person name="Huang J."/>
            <person name="Bowman M."/>
            <person name="Iovene M."/>
            <person name="Sanseverino W."/>
            <person name="Cavagnaro P."/>
            <person name="Yildiz M."/>
            <person name="Macko-Podgorni A."/>
            <person name="Moranska E."/>
            <person name="Grzebelus E."/>
            <person name="Grzebelus D."/>
            <person name="Ashrafi H."/>
            <person name="Zheng Z."/>
            <person name="Cheng S."/>
            <person name="Spooner D."/>
            <person name="Van Deynze A."/>
            <person name="Simon P."/>
        </authorList>
    </citation>
    <scope>NUCLEOTIDE SEQUENCE</scope>
    <source>
        <tissue evidence="2">Leaf</tissue>
    </source>
</reference>
<feature type="transmembrane region" description="Helical" evidence="1">
    <location>
        <begin position="61"/>
        <end position="84"/>
    </location>
</feature>
<gene>
    <name evidence="2" type="ORF">DCAR_0313307</name>
</gene>
<protein>
    <recommendedName>
        <fullName evidence="4">Acid phosphatase</fullName>
    </recommendedName>
</protein>
<reference evidence="2" key="2">
    <citation type="submission" date="2022-03" db="EMBL/GenBank/DDBJ databases">
        <title>Draft title - Genomic analysis of global carrot germplasm unveils the trajectory of domestication and the origin of high carotenoid orange carrot.</title>
        <authorList>
            <person name="Iorizzo M."/>
            <person name="Ellison S."/>
            <person name="Senalik D."/>
            <person name="Macko-Podgorni A."/>
            <person name="Grzebelus D."/>
            <person name="Bostan H."/>
            <person name="Rolling W."/>
            <person name="Curaba J."/>
            <person name="Simon P."/>
        </authorList>
    </citation>
    <scope>NUCLEOTIDE SEQUENCE</scope>
    <source>
        <tissue evidence="2">Leaf</tissue>
    </source>
</reference>
<dbReference type="PANTHER" id="PTHR31284:SF22">
    <property type="entry name" value="ACID PHOSPHATASE"/>
    <property type="match status" value="1"/>
</dbReference>
<dbReference type="EMBL" id="CP093345">
    <property type="protein sequence ID" value="WOG94017.1"/>
    <property type="molecule type" value="Genomic_DNA"/>
</dbReference>
<keyword evidence="1" id="KW-0472">Membrane</keyword>
<dbReference type="InterPro" id="IPR005519">
    <property type="entry name" value="Acid_phosphat_B-like"/>
</dbReference>